<dbReference type="Proteomes" id="UP000199382">
    <property type="component" value="Unassembled WGS sequence"/>
</dbReference>
<dbReference type="InterPro" id="IPR029058">
    <property type="entry name" value="AB_hydrolase_fold"/>
</dbReference>
<dbReference type="STRING" id="571298.SAMN04488026_11203"/>
<dbReference type="InterPro" id="IPR000801">
    <property type="entry name" value="Esterase-like"/>
</dbReference>
<keyword evidence="2" id="KW-1185">Reference proteome</keyword>
<accession>A0A1G9NAD7</accession>
<name>A0A1G9NAD7_9RHOB</name>
<dbReference type="AlphaFoldDB" id="A0A1G9NAD7"/>
<protein>
    <submittedName>
        <fullName evidence="1">Esterase/lipase superfamily enzyme</fullName>
    </submittedName>
</protein>
<sequence>MTKTVSRWRSDRLHRDISLVRWGTFGQPVLLFPTAGGDAEEIERMHVIRVLDPIISAGRIKVYSCDSVAGAALASKEGSVEHRCWILNQFHEYVAHEVVPAIRADCRDGSIEVVAAGASIGAFNAVAVTCRYPHLFRTALGMSGTYDLEQLMGFQGNQDYYFSSPLSFLPGLEGPTLDMLQRRFIVLPVGQGRWEDPSESWRMAGVLGAKGVPNRVDPWAATYDHDWPTWREMLPLYLDDIVA</sequence>
<dbReference type="Pfam" id="PF00756">
    <property type="entry name" value="Esterase"/>
    <property type="match status" value="1"/>
</dbReference>
<gene>
    <name evidence="1" type="ORF">SAMN04488026_11203</name>
</gene>
<dbReference type="RefSeq" id="WP_068318237.1">
    <property type="nucleotide sequence ID" value="NZ_FNEK01000120.1"/>
</dbReference>
<evidence type="ECO:0000313" key="1">
    <source>
        <dbReference type="EMBL" id="SDL83420.1"/>
    </source>
</evidence>
<proteinExistence type="predicted"/>
<reference evidence="1 2" key="1">
    <citation type="submission" date="2016-10" db="EMBL/GenBank/DDBJ databases">
        <authorList>
            <person name="de Groot N.N."/>
        </authorList>
    </citation>
    <scope>NUCLEOTIDE SEQUENCE [LARGE SCALE GENOMIC DNA]</scope>
    <source>
        <strain evidence="1 2">DSM 25294</strain>
    </source>
</reference>
<dbReference type="SUPFAM" id="SSF53474">
    <property type="entry name" value="alpha/beta-Hydrolases"/>
    <property type="match status" value="1"/>
</dbReference>
<dbReference type="EMBL" id="FNEK01000120">
    <property type="protein sequence ID" value="SDL83420.1"/>
    <property type="molecule type" value="Genomic_DNA"/>
</dbReference>
<organism evidence="1 2">
    <name type="scientific">Aliiruegeria lutimaris</name>
    <dbReference type="NCBI Taxonomy" id="571298"/>
    <lineage>
        <taxon>Bacteria</taxon>
        <taxon>Pseudomonadati</taxon>
        <taxon>Pseudomonadota</taxon>
        <taxon>Alphaproteobacteria</taxon>
        <taxon>Rhodobacterales</taxon>
        <taxon>Roseobacteraceae</taxon>
        <taxon>Aliiruegeria</taxon>
    </lineage>
</organism>
<evidence type="ECO:0000313" key="2">
    <source>
        <dbReference type="Proteomes" id="UP000199382"/>
    </source>
</evidence>
<dbReference type="Gene3D" id="3.40.50.1820">
    <property type="entry name" value="alpha/beta hydrolase"/>
    <property type="match status" value="1"/>
</dbReference>